<evidence type="ECO:0000313" key="2">
    <source>
        <dbReference type="EMBL" id="RPB07566.1"/>
    </source>
</evidence>
<dbReference type="InParanoid" id="A0A3N4KAN7"/>
<feature type="region of interest" description="Disordered" evidence="1">
    <location>
        <begin position="1"/>
        <end position="70"/>
    </location>
</feature>
<dbReference type="Proteomes" id="UP000277580">
    <property type="component" value="Unassembled WGS sequence"/>
</dbReference>
<gene>
    <name evidence="2" type="ORF">P167DRAFT_540062</name>
</gene>
<accession>A0A3N4KAN7</accession>
<feature type="compositionally biased region" description="Polar residues" evidence="1">
    <location>
        <begin position="1"/>
        <end position="15"/>
    </location>
</feature>
<dbReference type="EMBL" id="ML119180">
    <property type="protein sequence ID" value="RPB07566.1"/>
    <property type="molecule type" value="Genomic_DNA"/>
</dbReference>
<sequence>MSSTGPRPSTDTSSTSKPLISEPSTSSSSSSISSVLKSLFKKSGGTAEQKKKLVPKSTTQGNFGGEFRIQ</sequence>
<evidence type="ECO:0000256" key="1">
    <source>
        <dbReference type="SAM" id="MobiDB-lite"/>
    </source>
</evidence>
<keyword evidence="3" id="KW-1185">Reference proteome</keyword>
<reference evidence="2 3" key="1">
    <citation type="journal article" date="2018" name="Nat. Ecol. Evol.">
        <title>Pezizomycetes genomes reveal the molecular basis of ectomycorrhizal truffle lifestyle.</title>
        <authorList>
            <person name="Murat C."/>
            <person name="Payen T."/>
            <person name="Noel B."/>
            <person name="Kuo A."/>
            <person name="Morin E."/>
            <person name="Chen J."/>
            <person name="Kohler A."/>
            <person name="Krizsan K."/>
            <person name="Balestrini R."/>
            <person name="Da Silva C."/>
            <person name="Montanini B."/>
            <person name="Hainaut M."/>
            <person name="Levati E."/>
            <person name="Barry K.W."/>
            <person name="Belfiori B."/>
            <person name="Cichocki N."/>
            <person name="Clum A."/>
            <person name="Dockter R.B."/>
            <person name="Fauchery L."/>
            <person name="Guy J."/>
            <person name="Iotti M."/>
            <person name="Le Tacon F."/>
            <person name="Lindquist E.A."/>
            <person name="Lipzen A."/>
            <person name="Malagnac F."/>
            <person name="Mello A."/>
            <person name="Molinier V."/>
            <person name="Miyauchi S."/>
            <person name="Poulain J."/>
            <person name="Riccioni C."/>
            <person name="Rubini A."/>
            <person name="Sitrit Y."/>
            <person name="Splivallo R."/>
            <person name="Traeger S."/>
            <person name="Wang M."/>
            <person name="Zifcakova L."/>
            <person name="Wipf D."/>
            <person name="Zambonelli A."/>
            <person name="Paolocci F."/>
            <person name="Nowrousian M."/>
            <person name="Ottonello S."/>
            <person name="Baldrian P."/>
            <person name="Spatafora J.W."/>
            <person name="Henrissat B."/>
            <person name="Nagy L.G."/>
            <person name="Aury J.M."/>
            <person name="Wincker P."/>
            <person name="Grigoriev I.V."/>
            <person name="Bonfante P."/>
            <person name="Martin F.M."/>
        </authorList>
    </citation>
    <scope>NUCLEOTIDE SEQUENCE [LARGE SCALE GENOMIC DNA]</scope>
    <source>
        <strain evidence="2 3">CCBAS932</strain>
    </source>
</reference>
<dbReference type="AlphaFoldDB" id="A0A3N4KAN7"/>
<feature type="compositionally biased region" description="Low complexity" evidence="1">
    <location>
        <begin position="16"/>
        <end position="43"/>
    </location>
</feature>
<evidence type="ECO:0000313" key="3">
    <source>
        <dbReference type="Proteomes" id="UP000277580"/>
    </source>
</evidence>
<proteinExistence type="predicted"/>
<name>A0A3N4KAN7_9PEZI</name>
<protein>
    <submittedName>
        <fullName evidence="2">Uncharacterized protein</fullName>
    </submittedName>
</protein>
<organism evidence="2 3">
    <name type="scientific">Morchella conica CCBAS932</name>
    <dbReference type="NCBI Taxonomy" id="1392247"/>
    <lineage>
        <taxon>Eukaryota</taxon>
        <taxon>Fungi</taxon>
        <taxon>Dikarya</taxon>
        <taxon>Ascomycota</taxon>
        <taxon>Pezizomycotina</taxon>
        <taxon>Pezizomycetes</taxon>
        <taxon>Pezizales</taxon>
        <taxon>Morchellaceae</taxon>
        <taxon>Morchella</taxon>
    </lineage>
</organism>